<evidence type="ECO:0000313" key="8">
    <source>
        <dbReference type="Proteomes" id="UP000179227"/>
    </source>
</evidence>
<dbReference type="GO" id="GO:0015934">
    <property type="term" value="C:large ribosomal subunit"/>
    <property type="evidence" value="ECO:0007669"/>
    <property type="project" value="InterPro"/>
</dbReference>
<dbReference type="STRING" id="1797729.A3A60_00170"/>
<gene>
    <name evidence="4" type="primary">rplO</name>
    <name evidence="7" type="ORF">A3A60_00170</name>
</gene>
<keyword evidence="4" id="KW-0699">rRNA-binding</keyword>
<comment type="similarity">
    <text evidence="1 4">Belongs to the universal ribosomal protein uL15 family.</text>
</comment>
<evidence type="ECO:0000313" key="7">
    <source>
        <dbReference type="EMBL" id="OGE10672.1"/>
    </source>
</evidence>
<dbReference type="Pfam" id="PF00828">
    <property type="entry name" value="Ribosomal_L27A"/>
    <property type="match status" value="1"/>
</dbReference>
<dbReference type="GO" id="GO:0003735">
    <property type="term" value="F:structural constituent of ribosome"/>
    <property type="evidence" value="ECO:0007669"/>
    <property type="project" value="InterPro"/>
</dbReference>
<dbReference type="InterPro" id="IPR030878">
    <property type="entry name" value="Ribosomal_uL15"/>
</dbReference>
<dbReference type="InterPro" id="IPR005749">
    <property type="entry name" value="Ribosomal_uL15_bac-type"/>
</dbReference>
<keyword evidence="3 4" id="KW-0687">Ribonucleoprotein</keyword>
<evidence type="ECO:0000259" key="6">
    <source>
        <dbReference type="Pfam" id="PF00828"/>
    </source>
</evidence>
<dbReference type="AlphaFoldDB" id="A0A1F5I2S9"/>
<organism evidence="7 8">
    <name type="scientific">Candidatus Curtissbacteria bacterium RIFCSPLOWO2_01_FULL_42_26</name>
    <dbReference type="NCBI Taxonomy" id="1797729"/>
    <lineage>
        <taxon>Bacteria</taxon>
        <taxon>Candidatus Curtissiibacteriota</taxon>
    </lineage>
</organism>
<name>A0A1F5I2S9_9BACT</name>
<dbReference type="Proteomes" id="UP000179227">
    <property type="component" value="Unassembled WGS sequence"/>
</dbReference>
<dbReference type="HAMAP" id="MF_01341">
    <property type="entry name" value="Ribosomal_uL15"/>
    <property type="match status" value="1"/>
</dbReference>
<proteinExistence type="inferred from homology"/>
<dbReference type="NCBIfam" id="TIGR01071">
    <property type="entry name" value="rplO_bact"/>
    <property type="match status" value="1"/>
</dbReference>
<feature type="region of interest" description="Disordered" evidence="5">
    <location>
        <begin position="1"/>
        <end position="40"/>
    </location>
</feature>
<dbReference type="PANTHER" id="PTHR12934:SF11">
    <property type="entry name" value="LARGE RIBOSOMAL SUBUNIT PROTEIN UL15M"/>
    <property type="match status" value="1"/>
</dbReference>
<evidence type="ECO:0000256" key="1">
    <source>
        <dbReference type="ARBA" id="ARBA00007320"/>
    </source>
</evidence>
<dbReference type="Gene3D" id="3.100.10.10">
    <property type="match status" value="1"/>
</dbReference>
<feature type="compositionally biased region" description="Basic residues" evidence="5">
    <location>
        <begin position="9"/>
        <end position="18"/>
    </location>
</feature>
<evidence type="ECO:0000256" key="2">
    <source>
        <dbReference type="ARBA" id="ARBA00022980"/>
    </source>
</evidence>
<dbReference type="GO" id="GO:0019843">
    <property type="term" value="F:rRNA binding"/>
    <property type="evidence" value="ECO:0007669"/>
    <property type="project" value="UniProtKB-UniRule"/>
</dbReference>
<dbReference type="PANTHER" id="PTHR12934">
    <property type="entry name" value="50S RIBOSOMAL PROTEIN L15"/>
    <property type="match status" value="1"/>
</dbReference>
<dbReference type="InterPro" id="IPR021131">
    <property type="entry name" value="Ribosomal_uL15/eL18"/>
</dbReference>
<dbReference type="GO" id="GO:0006412">
    <property type="term" value="P:translation"/>
    <property type="evidence" value="ECO:0007669"/>
    <property type="project" value="UniProtKB-UniRule"/>
</dbReference>
<evidence type="ECO:0000256" key="3">
    <source>
        <dbReference type="ARBA" id="ARBA00023274"/>
    </source>
</evidence>
<dbReference type="EMBL" id="MFBS01000007">
    <property type="protein sequence ID" value="OGE10672.1"/>
    <property type="molecule type" value="Genomic_DNA"/>
</dbReference>
<dbReference type="SUPFAM" id="SSF52080">
    <property type="entry name" value="Ribosomal proteins L15p and L18e"/>
    <property type="match status" value="1"/>
</dbReference>
<comment type="subunit">
    <text evidence="4">Part of the 50S ribosomal subunit.</text>
</comment>
<sequence length="176" mass="18995">MKLNSQPKLKIKSARRIGRGAGSGRGKTAGKGTKGQNARGKLSITHAHFEGGQRPLFKRLPYRRGKGNSRISKKPLVVNLKAINIIPKSENVSLAALIKYQIVDAIDAKTYGVKILGDGKLEHPYTFTDLKISKSAAEKIQKSGGKITGDQMANAKLKSNSIINPAKNTKKEKGGH</sequence>
<feature type="domain" description="Large ribosomal subunit protein uL15/eL18" evidence="6">
    <location>
        <begin position="77"/>
        <end position="148"/>
    </location>
</feature>
<evidence type="ECO:0000256" key="5">
    <source>
        <dbReference type="SAM" id="MobiDB-lite"/>
    </source>
</evidence>
<keyword evidence="4" id="KW-0694">RNA-binding</keyword>
<accession>A0A1F5I2S9</accession>
<comment type="caution">
    <text evidence="7">The sequence shown here is derived from an EMBL/GenBank/DDBJ whole genome shotgun (WGS) entry which is preliminary data.</text>
</comment>
<evidence type="ECO:0000256" key="4">
    <source>
        <dbReference type="HAMAP-Rule" id="MF_01341"/>
    </source>
</evidence>
<reference evidence="7 8" key="1">
    <citation type="journal article" date="2016" name="Nat. Commun.">
        <title>Thousands of microbial genomes shed light on interconnected biogeochemical processes in an aquifer system.</title>
        <authorList>
            <person name="Anantharaman K."/>
            <person name="Brown C.T."/>
            <person name="Hug L.A."/>
            <person name="Sharon I."/>
            <person name="Castelle C.J."/>
            <person name="Probst A.J."/>
            <person name="Thomas B.C."/>
            <person name="Singh A."/>
            <person name="Wilkins M.J."/>
            <person name="Karaoz U."/>
            <person name="Brodie E.L."/>
            <person name="Williams K.H."/>
            <person name="Hubbard S.S."/>
            <person name="Banfield J.F."/>
        </authorList>
    </citation>
    <scope>NUCLEOTIDE SEQUENCE [LARGE SCALE GENOMIC DNA]</scope>
</reference>
<dbReference type="InterPro" id="IPR036227">
    <property type="entry name" value="Ribosomal_uL15/eL18_sf"/>
</dbReference>
<comment type="function">
    <text evidence="4">Binds to the 23S rRNA.</text>
</comment>
<keyword evidence="2 4" id="KW-0689">Ribosomal protein</keyword>
<feature type="compositionally biased region" description="Gly residues" evidence="5">
    <location>
        <begin position="19"/>
        <end position="33"/>
    </location>
</feature>
<protein>
    <recommendedName>
        <fullName evidence="4">Large ribosomal subunit protein uL15</fullName>
    </recommendedName>
</protein>